<dbReference type="EMBL" id="MU005777">
    <property type="protein sequence ID" value="KAF2705981.1"/>
    <property type="molecule type" value="Genomic_DNA"/>
</dbReference>
<sequence>MSPFGGCGNEPGYVRELVSWRRLGKTGQTKMAMWKPEASFVDACMHDFHHNRTAHTHFHATQQCRRRCKLGVPIPRADTMHLTKPVVVVVGCCHNLILSGNSMSYQDQAVTGLTVDGSIITTTLCNWSLGDDPSHPTHHTVSKHVNLYLVAF</sequence>
<evidence type="ECO:0000313" key="2">
    <source>
        <dbReference type="Proteomes" id="UP000799428"/>
    </source>
</evidence>
<gene>
    <name evidence="1" type="ORF">K504DRAFT_505701</name>
</gene>
<proteinExistence type="predicted"/>
<reference evidence="1" key="1">
    <citation type="journal article" date="2020" name="Stud. Mycol.">
        <title>101 Dothideomycetes genomes: a test case for predicting lifestyles and emergence of pathogens.</title>
        <authorList>
            <person name="Haridas S."/>
            <person name="Albert R."/>
            <person name="Binder M."/>
            <person name="Bloem J."/>
            <person name="Labutti K."/>
            <person name="Salamov A."/>
            <person name="Andreopoulos B."/>
            <person name="Baker S."/>
            <person name="Barry K."/>
            <person name="Bills G."/>
            <person name="Bluhm B."/>
            <person name="Cannon C."/>
            <person name="Castanera R."/>
            <person name="Culley D."/>
            <person name="Daum C."/>
            <person name="Ezra D."/>
            <person name="Gonzalez J."/>
            <person name="Henrissat B."/>
            <person name="Kuo A."/>
            <person name="Liang C."/>
            <person name="Lipzen A."/>
            <person name="Lutzoni F."/>
            <person name="Magnuson J."/>
            <person name="Mondo S."/>
            <person name="Nolan M."/>
            <person name="Ohm R."/>
            <person name="Pangilinan J."/>
            <person name="Park H.-J."/>
            <person name="Ramirez L."/>
            <person name="Alfaro M."/>
            <person name="Sun H."/>
            <person name="Tritt A."/>
            <person name="Yoshinaga Y."/>
            <person name="Zwiers L.-H."/>
            <person name="Turgeon B."/>
            <person name="Goodwin S."/>
            <person name="Spatafora J."/>
            <person name="Crous P."/>
            <person name="Grigoriev I."/>
        </authorList>
    </citation>
    <scope>NUCLEOTIDE SEQUENCE</scope>
    <source>
        <strain evidence="1">CBS 279.74</strain>
    </source>
</reference>
<name>A0A6G1K0J7_9PLEO</name>
<keyword evidence="2" id="KW-1185">Reference proteome</keyword>
<organism evidence="1 2">
    <name type="scientific">Pleomassaria siparia CBS 279.74</name>
    <dbReference type="NCBI Taxonomy" id="1314801"/>
    <lineage>
        <taxon>Eukaryota</taxon>
        <taxon>Fungi</taxon>
        <taxon>Dikarya</taxon>
        <taxon>Ascomycota</taxon>
        <taxon>Pezizomycotina</taxon>
        <taxon>Dothideomycetes</taxon>
        <taxon>Pleosporomycetidae</taxon>
        <taxon>Pleosporales</taxon>
        <taxon>Pleomassariaceae</taxon>
        <taxon>Pleomassaria</taxon>
    </lineage>
</organism>
<dbReference type="AlphaFoldDB" id="A0A6G1K0J7"/>
<protein>
    <submittedName>
        <fullName evidence="1">Uncharacterized protein</fullName>
    </submittedName>
</protein>
<accession>A0A6G1K0J7</accession>
<evidence type="ECO:0000313" key="1">
    <source>
        <dbReference type="EMBL" id="KAF2705981.1"/>
    </source>
</evidence>
<dbReference type="Proteomes" id="UP000799428">
    <property type="component" value="Unassembled WGS sequence"/>
</dbReference>